<dbReference type="RefSeq" id="WP_023390757.1">
    <property type="nucleotide sequence ID" value="NZ_KI535340.1"/>
</dbReference>
<dbReference type="STRING" id="592010.GCWU000182_000096"/>
<dbReference type="EMBL" id="ACIN03000001">
    <property type="protein sequence ID" value="ESK66409.1"/>
    <property type="molecule type" value="Genomic_DNA"/>
</dbReference>
<dbReference type="InterPro" id="IPR000150">
    <property type="entry name" value="Cof"/>
</dbReference>
<dbReference type="SFLD" id="SFLDG01144">
    <property type="entry name" value="C2.B.4:_PGP_Like"/>
    <property type="match status" value="1"/>
</dbReference>
<dbReference type="PROSITE" id="PS01228">
    <property type="entry name" value="COF_1"/>
    <property type="match status" value="1"/>
</dbReference>
<dbReference type="GO" id="GO:0000287">
    <property type="term" value="F:magnesium ion binding"/>
    <property type="evidence" value="ECO:0007669"/>
    <property type="project" value="TreeGrafter"/>
</dbReference>
<dbReference type="NCBIfam" id="TIGR01484">
    <property type="entry name" value="HAD-SF-IIB"/>
    <property type="match status" value="1"/>
</dbReference>
<dbReference type="AlphaFoldDB" id="W1Q6J7"/>
<dbReference type="Proteomes" id="UP000019050">
    <property type="component" value="Unassembled WGS sequence"/>
</dbReference>
<name>W1Q6J7_ABIDE</name>
<dbReference type="GO" id="GO:0005829">
    <property type="term" value="C:cytosol"/>
    <property type="evidence" value="ECO:0007669"/>
    <property type="project" value="TreeGrafter"/>
</dbReference>
<dbReference type="SUPFAM" id="SSF56784">
    <property type="entry name" value="HAD-like"/>
    <property type="match status" value="1"/>
</dbReference>
<keyword evidence="2" id="KW-1185">Reference proteome</keyword>
<dbReference type="SFLD" id="SFLDS00003">
    <property type="entry name" value="Haloacid_Dehalogenase"/>
    <property type="match status" value="1"/>
</dbReference>
<dbReference type="eggNOG" id="COG0561">
    <property type="taxonomic scope" value="Bacteria"/>
</dbReference>
<dbReference type="PROSITE" id="PS01229">
    <property type="entry name" value="COF_2"/>
    <property type="match status" value="1"/>
</dbReference>
<dbReference type="HOGENOM" id="CLU_044146_0_1_9"/>
<dbReference type="GO" id="GO:0016791">
    <property type="term" value="F:phosphatase activity"/>
    <property type="evidence" value="ECO:0007669"/>
    <property type="project" value="TreeGrafter"/>
</dbReference>
<dbReference type="Pfam" id="PF08282">
    <property type="entry name" value="Hydrolase_3"/>
    <property type="match status" value="1"/>
</dbReference>
<dbReference type="InterPro" id="IPR036412">
    <property type="entry name" value="HAD-like_sf"/>
</dbReference>
<proteinExistence type="predicted"/>
<gene>
    <name evidence="1" type="ORF">GCWU000182_000096</name>
</gene>
<reference evidence="1" key="1">
    <citation type="submission" date="2013-06" db="EMBL/GenBank/DDBJ databases">
        <authorList>
            <person name="Weinstock G."/>
            <person name="Sodergren E."/>
            <person name="Clifton S."/>
            <person name="Fulton L."/>
            <person name="Fulton B."/>
            <person name="Courtney L."/>
            <person name="Fronick C."/>
            <person name="Harrison M."/>
            <person name="Strong C."/>
            <person name="Farmer C."/>
            <person name="Delahaunty K."/>
            <person name="Markovic C."/>
            <person name="Hall O."/>
            <person name="Minx P."/>
            <person name="Tomlinson C."/>
            <person name="Mitreva M."/>
            <person name="Nelson J."/>
            <person name="Hou S."/>
            <person name="Wollam A."/>
            <person name="Pepin K.H."/>
            <person name="Johnson M."/>
            <person name="Bhonagiri V."/>
            <person name="Nash W.E."/>
            <person name="Warren W."/>
            <person name="Chinwalla A."/>
            <person name="Mardis E.R."/>
            <person name="Wilson R.K."/>
        </authorList>
    </citation>
    <scope>NUCLEOTIDE SEQUENCE [LARGE SCALE GENOMIC DNA]</scope>
    <source>
        <strain evidence="1">ATCC 49176</strain>
    </source>
</reference>
<dbReference type="PANTHER" id="PTHR10000">
    <property type="entry name" value="PHOSPHOSERINE PHOSPHATASE"/>
    <property type="match status" value="1"/>
</dbReference>
<dbReference type="CDD" id="cd07516">
    <property type="entry name" value="HAD_Pase"/>
    <property type="match status" value="1"/>
</dbReference>
<sequence>MIKLIAIDLDGTLLNAQKEVSQANRQALAYAKSKGVKVVLCTGRPYFAMKHFLADLGLVDPEDYIVTFNGGMVQKAQDGQVLVSNTLGTSDVLAWYQVTQNLDLPINVIDADRLYEPTAYPVGYPSLYLENVTNVPSVVQDYKTFDPDHAFNKFVIVTTQEHLDAQIPKLDPDFKDQYAVFKSRSFFLEVMKKGVSKGDTLAKLGELLDISPQEMMTMGDQENDLSMIELAGLGVAMGNATEQVKASAQYVSLTNEEDGVAHAIHKFIV</sequence>
<dbReference type="InterPro" id="IPR006379">
    <property type="entry name" value="HAD-SF_hydro_IIB"/>
</dbReference>
<dbReference type="OrthoDB" id="9790031at2"/>
<dbReference type="SFLD" id="SFLDG01140">
    <property type="entry name" value="C2.B:_Phosphomannomutase_and_P"/>
    <property type="match status" value="1"/>
</dbReference>
<dbReference type="GeneID" id="84816265"/>
<dbReference type="NCBIfam" id="TIGR00099">
    <property type="entry name" value="Cof-subfamily"/>
    <property type="match status" value="1"/>
</dbReference>
<dbReference type="Gene3D" id="3.40.50.1000">
    <property type="entry name" value="HAD superfamily/HAD-like"/>
    <property type="match status" value="1"/>
</dbReference>
<protein>
    <submittedName>
        <fullName evidence="1">Cof-like hydrolase</fullName>
    </submittedName>
</protein>
<evidence type="ECO:0000313" key="1">
    <source>
        <dbReference type="EMBL" id="ESK66409.1"/>
    </source>
</evidence>
<dbReference type="Gene3D" id="3.30.1240.10">
    <property type="match status" value="1"/>
</dbReference>
<dbReference type="PANTHER" id="PTHR10000:SF8">
    <property type="entry name" value="HAD SUPERFAMILY HYDROLASE-LIKE, TYPE 3"/>
    <property type="match status" value="1"/>
</dbReference>
<evidence type="ECO:0000313" key="2">
    <source>
        <dbReference type="Proteomes" id="UP000019050"/>
    </source>
</evidence>
<accession>W1Q6J7</accession>
<dbReference type="InterPro" id="IPR023214">
    <property type="entry name" value="HAD_sf"/>
</dbReference>
<organism evidence="1 2">
    <name type="scientific">Abiotrophia defectiva ATCC 49176</name>
    <dbReference type="NCBI Taxonomy" id="592010"/>
    <lineage>
        <taxon>Bacteria</taxon>
        <taxon>Bacillati</taxon>
        <taxon>Bacillota</taxon>
        <taxon>Bacilli</taxon>
        <taxon>Lactobacillales</taxon>
        <taxon>Aerococcaceae</taxon>
        <taxon>Abiotrophia</taxon>
    </lineage>
</organism>
<comment type="caution">
    <text evidence="1">The sequence shown here is derived from an EMBL/GenBank/DDBJ whole genome shotgun (WGS) entry which is preliminary data.</text>
</comment>